<name>A0AAQ3KGW8_9LILI</name>
<keyword evidence="2" id="KW-1185">Reference proteome</keyword>
<accession>A0AAQ3KGW8</accession>
<dbReference type="EMBL" id="CP136894">
    <property type="protein sequence ID" value="WOL08209.1"/>
    <property type="molecule type" value="Genomic_DNA"/>
</dbReference>
<reference evidence="1 2" key="1">
    <citation type="submission" date="2023-10" db="EMBL/GenBank/DDBJ databases">
        <title>Chromosome-scale genome assembly provides insights into flower coloration mechanisms of Canna indica.</title>
        <authorList>
            <person name="Li C."/>
        </authorList>
    </citation>
    <scope>NUCLEOTIDE SEQUENCE [LARGE SCALE GENOMIC DNA]</scope>
    <source>
        <tissue evidence="1">Flower</tissue>
    </source>
</reference>
<proteinExistence type="predicted"/>
<evidence type="ECO:0000313" key="2">
    <source>
        <dbReference type="Proteomes" id="UP001327560"/>
    </source>
</evidence>
<dbReference type="AlphaFoldDB" id="A0AAQ3KGW8"/>
<organism evidence="1 2">
    <name type="scientific">Canna indica</name>
    <name type="common">Indian-shot</name>
    <dbReference type="NCBI Taxonomy" id="4628"/>
    <lineage>
        <taxon>Eukaryota</taxon>
        <taxon>Viridiplantae</taxon>
        <taxon>Streptophyta</taxon>
        <taxon>Embryophyta</taxon>
        <taxon>Tracheophyta</taxon>
        <taxon>Spermatophyta</taxon>
        <taxon>Magnoliopsida</taxon>
        <taxon>Liliopsida</taxon>
        <taxon>Zingiberales</taxon>
        <taxon>Cannaceae</taxon>
        <taxon>Canna</taxon>
    </lineage>
</organism>
<evidence type="ECO:0000313" key="1">
    <source>
        <dbReference type="EMBL" id="WOL08209.1"/>
    </source>
</evidence>
<dbReference type="Proteomes" id="UP001327560">
    <property type="component" value="Chromosome 5"/>
</dbReference>
<gene>
    <name evidence="1" type="ORF">Cni_G16961</name>
</gene>
<protein>
    <submittedName>
        <fullName evidence="1">Uncharacterized protein</fullName>
    </submittedName>
</protein>
<sequence>MEKSVEQLHRKLTDTFAVAVNKIKEARHSITDEMEAYEYNESQSKDSKEAHSIVKNLFNSENNSCTDMNAFEETLSTLDTKLVKWDKEMIGSLEKSLKDTLDELRIFEEIDDKGLSSEHDQIHMNSLVNKSMALNRQIHIKWWSKERTLWLEQNDKNTRVLPFLNRKSNLWSELLNARNAGFHPWNDKQLMKSSWASKSLLLAIIKLRHGLIKKVGNGMGVNLQNDPWIDSIPISK</sequence>